<sequence>MDGSADVMLEEDVMPCETATEVPTDDIYLHWIVIQQYLIGEENYYRRQHRRHNRNDNLVSPTENGQHTMTDYLSLFQSDGSSGEYFREDLKLLSQIGDTQMSKLRPTVRGEPTVVSCNININSFDSVSESSMDYELTIFLRQAWHDPRLRHNSTSTIVINGGDVMDMFWVPDLFFTNAKSVTIHSTPKENLLLRIDPSGNVLYSLRLSLVLSCYMFLGKFPMDTQECHMQLESCKFKLKRWLTNTTAVEIHDEVELPQYYLEGIKEFANVTHYMTGDFTHLGVSFSLVRSLGFYVLQAYVPSSLLVALSWLSVWVEISAAPARVALGVTTVLALVTQATWLRSQLPKIAYATAIDVWMVTCQVLVFLALLEYSVVYYLYSFEKGQYAERRKKREYRRTIRMRENSMKDAHKVYVDTIMDVTTLFHFVSNGENQMTSPKVSARTVSYEDDGDSNNVVVTETPVNSTAGRVRPRLKERPPYFPKNNSNCCNGLMDFYETFSRASTRVKYFEEDLKLLSQMGDSKISKLRPTVEGEPTIVSCNININSFDSVSESSMDYELTIFLRQSWYDPRLRHNSTGTIVINGGDVMDMVWVPDLFFTNAKSVTIHSTPKENLLVRIEPNGDVLYSLRLSLVLSCYMFLGKFPMDTQECHLQLESFSYNAKELVLTWLQNTTAVEIHGGVELPQYYLERIEDYANVTHYMTGDFTHLGVRFILVRSLGFYVLQAYVPSSLLVALSWLSVWVEISAAPARVALGVTTVLALVTQATWLRSQLPKIAYATAIDVWMVTCQVFVFLALLEYSVVYYLYSFEKGQYAERRKKREYRRTIRMRQNSSKDEQEEETQKAPSRSVSCEDGQSNNVDIETSVFPKKGRVRSRLKGRPPLMFRDQTHTSEPVSQII</sequence>
<feature type="domain" description="Neurotransmitter-gated ion-channel ligand-binding" evidence="13">
    <location>
        <begin position="524"/>
        <end position="699"/>
    </location>
</feature>
<evidence type="ECO:0000256" key="10">
    <source>
        <dbReference type="ARBA" id="ARBA00023303"/>
    </source>
</evidence>
<dbReference type="PRINTS" id="PR00253">
    <property type="entry name" value="GABAARECEPTR"/>
</dbReference>
<feature type="transmembrane region" description="Helical" evidence="11">
    <location>
        <begin position="356"/>
        <end position="379"/>
    </location>
</feature>
<dbReference type="GeneID" id="100375108"/>
<feature type="region of interest" description="Disordered" evidence="12">
    <location>
        <begin position="824"/>
        <end position="897"/>
    </location>
</feature>
<dbReference type="Proteomes" id="UP000694865">
    <property type="component" value="Unplaced"/>
</dbReference>
<dbReference type="Pfam" id="PF02931">
    <property type="entry name" value="Neur_chan_LBD"/>
    <property type="match status" value="2"/>
</dbReference>
<feature type="transmembrane region" description="Helical" evidence="11">
    <location>
        <begin position="322"/>
        <end position="341"/>
    </location>
</feature>
<evidence type="ECO:0000256" key="1">
    <source>
        <dbReference type="ARBA" id="ARBA00004141"/>
    </source>
</evidence>
<evidence type="ECO:0000256" key="11">
    <source>
        <dbReference type="RuleBase" id="RU000687"/>
    </source>
</evidence>
<evidence type="ECO:0000256" key="4">
    <source>
        <dbReference type="ARBA" id="ARBA00022475"/>
    </source>
</evidence>
<feature type="domain" description="Neurotransmitter-gated ion-channel ligand-binding" evidence="13">
    <location>
        <begin position="92"/>
        <end position="275"/>
    </location>
</feature>
<dbReference type="InterPro" id="IPR006028">
    <property type="entry name" value="GABAA/Glycine_rcpt"/>
</dbReference>
<evidence type="ECO:0000256" key="7">
    <source>
        <dbReference type="ARBA" id="ARBA00022989"/>
    </source>
</evidence>
<protein>
    <submittedName>
        <fullName evidence="16">Uncharacterized protein LOC100375108</fullName>
    </submittedName>
</protein>
<feature type="compositionally biased region" description="Polar residues" evidence="12">
    <location>
        <begin position="842"/>
        <end position="860"/>
    </location>
</feature>
<dbReference type="InterPro" id="IPR006202">
    <property type="entry name" value="Neur_chan_lig-bd"/>
</dbReference>
<dbReference type="InterPro" id="IPR018000">
    <property type="entry name" value="Neurotransmitter_ion_chnl_CS"/>
</dbReference>
<evidence type="ECO:0000256" key="3">
    <source>
        <dbReference type="ARBA" id="ARBA00022448"/>
    </source>
</evidence>
<organism evidence="15 16">
    <name type="scientific">Saccoglossus kowalevskii</name>
    <name type="common">Acorn worm</name>
    <dbReference type="NCBI Taxonomy" id="10224"/>
    <lineage>
        <taxon>Eukaryota</taxon>
        <taxon>Metazoa</taxon>
        <taxon>Hemichordata</taxon>
        <taxon>Enteropneusta</taxon>
        <taxon>Harrimaniidae</taxon>
        <taxon>Saccoglossus</taxon>
    </lineage>
</organism>
<evidence type="ECO:0000256" key="5">
    <source>
        <dbReference type="ARBA" id="ARBA00022692"/>
    </source>
</evidence>
<dbReference type="RefSeq" id="XP_006825492.1">
    <property type="nucleotide sequence ID" value="XM_006825429.1"/>
</dbReference>
<feature type="compositionally biased region" description="Basic residues" evidence="12">
    <location>
        <begin position="867"/>
        <end position="877"/>
    </location>
</feature>
<reference evidence="16" key="1">
    <citation type="submission" date="2025-08" db="UniProtKB">
        <authorList>
            <consortium name="RefSeq"/>
        </authorList>
    </citation>
    <scope>IDENTIFICATION</scope>
    <source>
        <tissue evidence="16">Testes</tissue>
    </source>
</reference>
<dbReference type="Gene3D" id="1.20.58.390">
    <property type="entry name" value="Neurotransmitter-gated ion-channel transmembrane domain"/>
    <property type="match status" value="2"/>
</dbReference>
<keyword evidence="15" id="KW-1185">Reference proteome</keyword>
<evidence type="ECO:0000313" key="15">
    <source>
        <dbReference type="Proteomes" id="UP000694865"/>
    </source>
</evidence>
<evidence type="ECO:0000256" key="12">
    <source>
        <dbReference type="SAM" id="MobiDB-lite"/>
    </source>
</evidence>
<dbReference type="NCBIfam" id="TIGR00860">
    <property type="entry name" value="LIC"/>
    <property type="match status" value="2"/>
</dbReference>
<feature type="transmembrane region" description="Helical" evidence="11">
    <location>
        <begin position="743"/>
        <end position="761"/>
    </location>
</feature>
<keyword evidence="4" id="KW-1003">Cell membrane</keyword>
<evidence type="ECO:0000313" key="16">
    <source>
        <dbReference type="RefSeq" id="XP_006825492.1"/>
    </source>
</evidence>
<keyword evidence="8 11" id="KW-0406">Ion transport</keyword>
<dbReference type="PROSITE" id="PS00236">
    <property type="entry name" value="NEUROTR_ION_CHANNEL"/>
    <property type="match status" value="2"/>
</dbReference>
<evidence type="ECO:0000256" key="2">
    <source>
        <dbReference type="ARBA" id="ARBA00004236"/>
    </source>
</evidence>
<feature type="domain" description="Neurotransmitter-gated ion-channel transmembrane" evidence="14">
    <location>
        <begin position="299"/>
        <end position="436"/>
    </location>
</feature>
<feature type="transmembrane region" description="Helical" evidence="11">
    <location>
        <begin position="291"/>
        <end position="315"/>
    </location>
</feature>
<comment type="subcellular location">
    <subcellularLocation>
        <location evidence="2">Cell membrane</location>
    </subcellularLocation>
    <subcellularLocation>
        <location evidence="1">Membrane</location>
        <topology evidence="1">Multi-pass membrane protein</topology>
    </subcellularLocation>
</comment>
<name>A0ABM0MZQ1_SACKO</name>
<dbReference type="InterPro" id="IPR036719">
    <property type="entry name" value="Neuro-gated_channel_TM_sf"/>
</dbReference>
<comment type="similarity">
    <text evidence="11">Belongs to the ligand-gated ion channel (TC 1.A.9) family.</text>
</comment>
<proteinExistence type="inferred from homology"/>
<evidence type="ECO:0000259" key="13">
    <source>
        <dbReference type="Pfam" id="PF02931"/>
    </source>
</evidence>
<evidence type="ECO:0000259" key="14">
    <source>
        <dbReference type="Pfam" id="PF02932"/>
    </source>
</evidence>
<keyword evidence="6" id="KW-0732">Signal</keyword>
<dbReference type="CDD" id="cd19049">
    <property type="entry name" value="LGIC_TM_anion"/>
    <property type="match status" value="2"/>
</dbReference>
<dbReference type="Pfam" id="PF02932">
    <property type="entry name" value="Neur_chan_memb"/>
    <property type="match status" value="2"/>
</dbReference>
<evidence type="ECO:0000256" key="8">
    <source>
        <dbReference type="ARBA" id="ARBA00023065"/>
    </source>
</evidence>
<feature type="domain" description="Neurotransmitter-gated ion-channel transmembrane" evidence="14">
    <location>
        <begin position="725"/>
        <end position="857"/>
    </location>
</feature>
<accession>A0ABM0MZQ1</accession>
<keyword evidence="3 11" id="KW-0813">Transport</keyword>
<keyword evidence="5 11" id="KW-0812">Transmembrane</keyword>
<dbReference type="SUPFAM" id="SSF63712">
    <property type="entry name" value="Nicotinic receptor ligand binding domain-like"/>
    <property type="match status" value="2"/>
</dbReference>
<dbReference type="InterPro" id="IPR036734">
    <property type="entry name" value="Neur_chan_lig-bd_sf"/>
</dbReference>
<dbReference type="InterPro" id="IPR006029">
    <property type="entry name" value="Neurotrans-gated_channel_TM"/>
</dbReference>
<feature type="transmembrane region" description="Helical" evidence="11">
    <location>
        <begin position="782"/>
        <end position="805"/>
    </location>
</feature>
<gene>
    <name evidence="16" type="primary">LOC100375108</name>
</gene>
<comment type="caution">
    <text evidence="11">Lacks conserved residue(s) required for the propagation of feature annotation.</text>
</comment>
<dbReference type="PANTHER" id="PTHR18945">
    <property type="entry name" value="NEUROTRANSMITTER GATED ION CHANNEL"/>
    <property type="match status" value="1"/>
</dbReference>
<dbReference type="SUPFAM" id="SSF90112">
    <property type="entry name" value="Neurotransmitter-gated ion-channel transmembrane pore"/>
    <property type="match status" value="2"/>
</dbReference>
<keyword evidence="9 11" id="KW-0472">Membrane</keyword>
<dbReference type="PRINTS" id="PR00252">
    <property type="entry name" value="NRIONCHANNEL"/>
</dbReference>
<evidence type="ECO:0000256" key="9">
    <source>
        <dbReference type="ARBA" id="ARBA00023136"/>
    </source>
</evidence>
<evidence type="ECO:0000256" key="6">
    <source>
        <dbReference type="ARBA" id="ARBA00022729"/>
    </source>
</evidence>
<feature type="transmembrane region" description="Helical" evidence="11">
    <location>
        <begin position="717"/>
        <end position="737"/>
    </location>
</feature>
<dbReference type="InterPro" id="IPR006201">
    <property type="entry name" value="Neur_channel"/>
</dbReference>
<dbReference type="InterPro" id="IPR038050">
    <property type="entry name" value="Neuro_actylchol_rec"/>
</dbReference>
<keyword evidence="10 11" id="KW-0407">Ion channel</keyword>
<dbReference type="Gene3D" id="2.70.170.10">
    <property type="entry name" value="Neurotransmitter-gated ion-channel ligand-binding domain"/>
    <property type="match status" value="2"/>
</dbReference>
<keyword evidence="7 11" id="KW-1133">Transmembrane helix</keyword>